<dbReference type="AlphaFoldDB" id="A0A518G0W4"/>
<evidence type="ECO:0000259" key="1">
    <source>
        <dbReference type="Pfam" id="PF14300"/>
    </source>
</evidence>
<gene>
    <name evidence="2" type="ORF">Q31a_05260</name>
</gene>
<name>A0A518G0W4_9BACT</name>
<reference evidence="2 3" key="1">
    <citation type="submission" date="2019-02" db="EMBL/GenBank/DDBJ databases">
        <title>Deep-cultivation of Planctomycetes and their phenomic and genomic characterization uncovers novel biology.</title>
        <authorList>
            <person name="Wiegand S."/>
            <person name="Jogler M."/>
            <person name="Boedeker C."/>
            <person name="Pinto D."/>
            <person name="Vollmers J."/>
            <person name="Rivas-Marin E."/>
            <person name="Kohn T."/>
            <person name="Peeters S.H."/>
            <person name="Heuer A."/>
            <person name="Rast P."/>
            <person name="Oberbeckmann S."/>
            <person name="Bunk B."/>
            <person name="Jeske O."/>
            <person name="Meyerdierks A."/>
            <person name="Storesund J.E."/>
            <person name="Kallscheuer N."/>
            <person name="Luecker S."/>
            <person name="Lage O.M."/>
            <person name="Pohl T."/>
            <person name="Merkel B.J."/>
            <person name="Hornburger P."/>
            <person name="Mueller R.-W."/>
            <person name="Bruemmer F."/>
            <person name="Labrenz M."/>
            <person name="Spormann A.M."/>
            <person name="Op den Camp H."/>
            <person name="Overmann J."/>
            <person name="Amann R."/>
            <person name="Jetten M.S.M."/>
            <person name="Mascher T."/>
            <person name="Medema M.H."/>
            <person name="Devos D.P."/>
            <person name="Kaster A.-K."/>
            <person name="Ovreas L."/>
            <person name="Rohde M."/>
            <person name="Galperin M.Y."/>
            <person name="Jogler C."/>
        </authorList>
    </citation>
    <scope>NUCLEOTIDE SEQUENCE [LARGE SCALE GENOMIC DNA]</scope>
    <source>
        <strain evidence="2 3">Q31a</strain>
    </source>
</reference>
<dbReference type="Gene3D" id="1.20.1420.60">
    <property type="match status" value="1"/>
</dbReference>
<dbReference type="KEGG" id="ahel:Q31a_05260"/>
<protein>
    <recommendedName>
        <fullName evidence="1">DNA mimic protein DMP19 C-terminal domain-containing protein</fullName>
    </recommendedName>
</protein>
<organism evidence="2 3">
    <name type="scientific">Aureliella helgolandensis</name>
    <dbReference type="NCBI Taxonomy" id="2527968"/>
    <lineage>
        <taxon>Bacteria</taxon>
        <taxon>Pseudomonadati</taxon>
        <taxon>Planctomycetota</taxon>
        <taxon>Planctomycetia</taxon>
        <taxon>Pirellulales</taxon>
        <taxon>Pirellulaceae</taxon>
        <taxon>Aureliella</taxon>
    </lineage>
</organism>
<accession>A0A518G0W4</accession>
<feature type="domain" description="DNA mimic protein DMP19 C-terminal" evidence="1">
    <location>
        <begin position="58"/>
        <end position="168"/>
    </location>
</feature>
<evidence type="ECO:0000313" key="3">
    <source>
        <dbReference type="Proteomes" id="UP000318017"/>
    </source>
</evidence>
<evidence type="ECO:0000313" key="2">
    <source>
        <dbReference type="EMBL" id="QDV22242.1"/>
    </source>
</evidence>
<keyword evidence="3" id="KW-1185">Reference proteome</keyword>
<sequence>MYRHIVLQLTLSVLVTGCGSPEVTINMASMDDDTLLEKMSDIAFQKMDAADDVLSKVDEPYRTVAIIYAAQGVIDNGGLVYFFENDWPRTPPYSIYADAYERIDRLEAAQAIRDAAASFGVKNPEKDIDSRRQYIENHYNEDEFEVDGWNDCVCGDEQVWSNLATWVRHYSAE</sequence>
<dbReference type="InterPro" id="IPR025402">
    <property type="entry name" value="DMP19_C"/>
</dbReference>
<dbReference type="EMBL" id="CP036298">
    <property type="protein sequence ID" value="QDV22242.1"/>
    <property type="molecule type" value="Genomic_DNA"/>
</dbReference>
<dbReference type="PROSITE" id="PS51257">
    <property type="entry name" value="PROKAR_LIPOPROTEIN"/>
    <property type="match status" value="1"/>
</dbReference>
<dbReference type="RefSeq" id="WP_231691037.1">
    <property type="nucleotide sequence ID" value="NZ_CP036298.1"/>
</dbReference>
<dbReference type="Pfam" id="PF14300">
    <property type="entry name" value="DMP19"/>
    <property type="match status" value="1"/>
</dbReference>
<proteinExistence type="predicted"/>
<dbReference type="Proteomes" id="UP000318017">
    <property type="component" value="Chromosome"/>
</dbReference>